<feature type="transmembrane region" description="Helical" evidence="1">
    <location>
        <begin position="274"/>
        <end position="292"/>
    </location>
</feature>
<dbReference type="EMBL" id="MFZH01000012">
    <property type="protein sequence ID" value="OGK19380.1"/>
    <property type="molecule type" value="Genomic_DNA"/>
</dbReference>
<proteinExistence type="predicted"/>
<feature type="transmembrane region" description="Helical" evidence="1">
    <location>
        <begin position="214"/>
        <end position="237"/>
    </location>
</feature>
<feature type="transmembrane region" description="Helical" evidence="1">
    <location>
        <begin position="188"/>
        <end position="208"/>
    </location>
</feature>
<reference evidence="2 3" key="1">
    <citation type="journal article" date="2016" name="Nat. Commun.">
        <title>Thousands of microbial genomes shed light on interconnected biogeochemical processes in an aquifer system.</title>
        <authorList>
            <person name="Anantharaman K."/>
            <person name="Brown C.T."/>
            <person name="Hug L.A."/>
            <person name="Sharon I."/>
            <person name="Castelle C.J."/>
            <person name="Probst A.J."/>
            <person name="Thomas B.C."/>
            <person name="Singh A."/>
            <person name="Wilkins M.J."/>
            <person name="Karaoz U."/>
            <person name="Brodie E.L."/>
            <person name="Williams K.H."/>
            <person name="Hubbard S.S."/>
            <person name="Banfield J.F."/>
        </authorList>
    </citation>
    <scope>NUCLEOTIDE SEQUENCE [LARGE SCALE GENOMIC DNA]</scope>
</reference>
<feature type="transmembrane region" description="Helical" evidence="1">
    <location>
        <begin position="95"/>
        <end position="112"/>
    </location>
</feature>
<feature type="transmembrane region" description="Helical" evidence="1">
    <location>
        <begin position="43"/>
        <end position="64"/>
    </location>
</feature>
<accession>A0A1F7GK25</accession>
<dbReference type="Proteomes" id="UP000176850">
    <property type="component" value="Unassembled WGS sequence"/>
</dbReference>
<feature type="transmembrane region" description="Helical" evidence="1">
    <location>
        <begin position="71"/>
        <end position="89"/>
    </location>
</feature>
<dbReference type="AlphaFoldDB" id="A0A1F7GK25"/>
<protein>
    <submittedName>
        <fullName evidence="2">Uncharacterized protein</fullName>
    </submittedName>
</protein>
<name>A0A1F7GK25_9BACT</name>
<keyword evidence="1" id="KW-0812">Transmembrane</keyword>
<evidence type="ECO:0000313" key="2">
    <source>
        <dbReference type="EMBL" id="OGK19380.1"/>
    </source>
</evidence>
<evidence type="ECO:0000256" key="1">
    <source>
        <dbReference type="SAM" id="Phobius"/>
    </source>
</evidence>
<organism evidence="2 3">
    <name type="scientific">Candidatus Roizmanbacteria bacterium RIFCSPHIGHO2_01_FULL_39_24</name>
    <dbReference type="NCBI Taxonomy" id="1802032"/>
    <lineage>
        <taxon>Bacteria</taxon>
        <taxon>Candidatus Roizmaniibacteriota</taxon>
    </lineage>
</organism>
<comment type="caution">
    <text evidence="2">The sequence shown here is derived from an EMBL/GenBank/DDBJ whole genome shotgun (WGS) entry which is preliminary data.</text>
</comment>
<feature type="transmembrane region" description="Helical" evidence="1">
    <location>
        <begin position="15"/>
        <end position="37"/>
    </location>
</feature>
<evidence type="ECO:0000313" key="3">
    <source>
        <dbReference type="Proteomes" id="UP000176850"/>
    </source>
</evidence>
<keyword evidence="1" id="KW-1133">Transmembrane helix</keyword>
<gene>
    <name evidence="2" type="ORF">A2799_02580</name>
</gene>
<feature type="transmembrane region" description="Helical" evidence="1">
    <location>
        <begin position="119"/>
        <end position="140"/>
    </location>
</feature>
<feature type="transmembrane region" description="Helical" evidence="1">
    <location>
        <begin position="160"/>
        <end position="181"/>
    </location>
</feature>
<keyword evidence="1" id="KW-0472">Membrane</keyword>
<feature type="transmembrane region" description="Helical" evidence="1">
    <location>
        <begin position="249"/>
        <end position="268"/>
    </location>
</feature>
<sequence>MLEMLKKFANLKNPLFQFFLYLLAFAFLSTFDLFISGSGQKEIIQYGSNFAVTVVSALVVYYFVRFKLNFVTSNPFNFFISCLIAYLLLHPTNPWWFFVITVLSIAVGKYFVKFNNMPIFNPAALGIVLATIITRVLFLLKLAPDYVLVSWWGTDMTQQFLTKTPLFYIVAALLLLRFMYFSHKFRKLYYMATFWIVYVAFIIVYSVLTNNQSVLTINSFAMMVFVTTGFFSFVMLTEPKTSPIFSNQQIIVGILAAVFLFANNTFFASLPIDPFLNTVLAANLMVFVFGYFRKLTSGIAEG</sequence>